<comment type="subcellular location">
    <subcellularLocation>
        <location evidence="5">Cell membrane</location>
        <topology evidence="5">Multi-pass membrane protein</topology>
    </subcellularLocation>
</comment>
<keyword evidence="2 5" id="KW-0812">Transmembrane</keyword>
<dbReference type="AlphaFoldDB" id="A0A843BGE2"/>
<keyword evidence="4 5" id="KW-0472">Membrane</keyword>
<gene>
    <name evidence="6" type="ORF">HF327_018620</name>
</gene>
<keyword evidence="3 5" id="KW-1133">Transmembrane helix</keyword>
<evidence type="ECO:0000256" key="5">
    <source>
        <dbReference type="HAMAP-Rule" id="MF_00010"/>
    </source>
</evidence>
<comment type="similarity">
    <text evidence="5">Belongs to the UPF0060 family.</text>
</comment>
<dbReference type="Proteomes" id="UP000530032">
    <property type="component" value="Unassembled WGS sequence"/>
</dbReference>
<dbReference type="NCBIfam" id="NF002586">
    <property type="entry name" value="PRK02237.1"/>
    <property type="match status" value="1"/>
</dbReference>
<dbReference type="RefSeq" id="WP_198461808.1">
    <property type="nucleotide sequence ID" value="NZ_JABBCQ020000019.1"/>
</dbReference>
<evidence type="ECO:0000313" key="7">
    <source>
        <dbReference type="Proteomes" id="UP000530032"/>
    </source>
</evidence>
<dbReference type="HAMAP" id="MF_00010">
    <property type="entry name" value="UPF0060"/>
    <property type="match status" value="1"/>
</dbReference>
<sequence length="109" mass="11685">MPEIKTLLLFALTAVAEIVGCYLPWLWLKQGGSAWLLLPAAASLVLFVWLLTLHPSASGRIYAAYGGIYISTALVWLWLVDGIKPSAWDMGGAVVCLLGAGLIAFQPRG</sequence>
<keyword evidence="1 5" id="KW-1003">Cell membrane</keyword>
<dbReference type="PANTHER" id="PTHR36116">
    <property type="entry name" value="UPF0060 MEMBRANE PROTEIN YNFA"/>
    <property type="match status" value="1"/>
</dbReference>
<feature type="transmembrane region" description="Helical" evidence="5">
    <location>
        <begin position="34"/>
        <end position="54"/>
    </location>
</feature>
<accession>A0A843BGE2</accession>
<feature type="transmembrane region" description="Helical" evidence="5">
    <location>
        <begin position="7"/>
        <end position="28"/>
    </location>
</feature>
<evidence type="ECO:0000256" key="2">
    <source>
        <dbReference type="ARBA" id="ARBA00022692"/>
    </source>
</evidence>
<evidence type="ECO:0000256" key="3">
    <source>
        <dbReference type="ARBA" id="ARBA00022989"/>
    </source>
</evidence>
<keyword evidence="7" id="KW-1185">Reference proteome</keyword>
<evidence type="ECO:0000313" key="6">
    <source>
        <dbReference type="EMBL" id="MBI1626498.1"/>
    </source>
</evidence>
<feature type="transmembrane region" description="Helical" evidence="5">
    <location>
        <begin position="86"/>
        <end position="105"/>
    </location>
</feature>
<evidence type="ECO:0000256" key="1">
    <source>
        <dbReference type="ARBA" id="ARBA00022475"/>
    </source>
</evidence>
<protein>
    <submittedName>
        <fullName evidence="6">YnfA family protein</fullName>
    </submittedName>
</protein>
<organism evidence="6 7">
    <name type="scientific">Comamonas suwonensis</name>
    <dbReference type="NCBI Taxonomy" id="2606214"/>
    <lineage>
        <taxon>Bacteria</taxon>
        <taxon>Pseudomonadati</taxon>
        <taxon>Pseudomonadota</taxon>
        <taxon>Betaproteobacteria</taxon>
        <taxon>Burkholderiales</taxon>
        <taxon>Comamonadaceae</taxon>
        <taxon>Comamonas</taxon>
    </lineage>
</organism>
<dbReference type="Pfam" id="PF02694">
    <property type="entry name" value="UPF0060"/>
    <property type="match status" value="1"/>
</dbReference>
<dbReference type="EMBL" id="JABBCQ020000019">
    <property type="protein sequence ID" value="MBI1626498.1"/>
    <property type="molecule type" value="Genomic_DNA"/>
</dbReference>
<proteinExistence type="inferred from homology"/>
<name>A0A843BGE2_9BURK</name>
<dbReference type="PANTHER" id="PTHR36116:SF1">
    <property type="entry name" value="UPF0060 MEMBRANE PROTEIN YNFA"/>
    <property type="match status" value="1"/>
</dbReference>
<dbReference type="GO" id="GO:0005886">
    <property type="term" value="C:plasma membrane"/>
    <property type="evidence" value="ECO:0007669"/>
    <property type="project" value="UniProtKB-SubCell"/>
</dbReference>
<reference evidence="6" key="1">
    <citation type="submission" date="2020-12" db="EMBL/GenBank/DDBJ databases">
        <title>Comamonas sp. nov., isolated from stream water.</title>
        <authorList>
            <person name="Park K.-H."/>
        </authorList>
    </citation>
    <scope>NUCLEOTIDE SEQUENCE</scope>
    <source>
        <strain evidence="6">EJ-4</strain>
    </source>
</reference>
<feature type="transmembrane region" description="Helical" evidence="5">
    <location>
        <begin position="61"/>
        <end position="80"/>
    </location>
</feature>
<comment type="caution">
    <text evidence="6">The sequence shown here is derived from an EMBL/GenBank/DDBJ whole genome shotgun (WGS) entry which is preliminary data.</text>
</comment>
<evidence type="ECO:0000256" key="4">
    <source>
        <dbReference type="ARBA" id="ARBA00023136"/>
    </source>
</evidence>
<dbReference type="InterPro" id="IPR003844">
    <property type="entry name" value="UPF0060"/>
</dbReference>